<feature type="compositionally biased region" description="Basic and acidic residues" evidence="1">
    <location>
        <begin position="286"/>
        <end position="296"/>
    </location>
</feature>
<proteinExistence type="predicted"/>
<dbReference type="Proteomes" id="UP000654075">
    <property type="component" value="Unassembled WGS sequence"/>
</dbReference>
<gene>
    <name evidence="2" type="ORF">PGLA1383_LOCUS32882</name>
</gene>
<dbReference type="OrthoDB" id="409325at2759"/>
<accession>A0A813FS95</accession>
<evidence type="ECO:0000256" key="1">
    <source>
        <dbReference type="SAM" id="MobiDB-lite"/>
    </source>
</evidence>
<dbReference type="EMBL" id="CAJNNV010025576">
    <property type="protein sequence ID" value="CAE8615166.1"/>
    <property type="molecule type" value="Genomic_DNA"/>
</dbReference>
<feature type="region of interest" description="Disordered" evidence="1">
    <location>
        <begin position="253"/>
        <end position="313"/>
    </location>
</feature>
<comment type="caution">
    <text evidence="2">The sequence shown here is derived from an EMBL/GenBank/DDBJ whole genome shotgun (WGS) entry which is preliminary data.</text>
</comment>
<dbReference type="AlphaFoldDB" id="A0A813FS95"/>
<organism evidence="2 3">
    <name type="scientific">Polarella glacialis</name>
    <name type="common">Dinoflagellate</name>
    <dbReference type="NCBI Taxonomy" id="89957"/>
    <lineage>
        <taxon>Eukaryota</taxon>
        <taxon>Sar</taxon>
        <taxon>Alveolata</taxon>
        <taxon>Dinophyceae</taxon>
        <taxon>Suessiales</taxon>
        <taxon>Suessiaceae</taxon>
        <taxon>Polarella</taxon>
    </lineage>
</organism>
<sequence>MVAMQATFGSPDIVTPHGGTPFQAWRKGFGFGHGKGPGNFVNDPSLPLKLKHGPRGDRSLASGAFWRKKWELGQASSFGIGDRPDYGNARDADIAPNTYGDVSPLLSKVKRNVTRAGINLQPRFPTIEEKYRDLSWPKCGPGPAKYNTCIPTGQSSWSNPARNPSYTMQPRSMMNSEILESMRKPGPPEYPTRTPCGKNSPIKHGTLYDIALKGRSKVFDVGANSPGPAKYDVKSPMDLCGYSSRVSSIKVPKSKFKPDESSMSVLRSTEDDTLFGEQSGDIDDSSLAKETEDGRQEGGNGGRGLTRVESSPI</sequence>
<keyword evidence="3" id="KW-1185">Reference proteome</keyword>
<name>A0A813FS95_POLGL</name>
<evidence type="ECO:0000313" key="3">
    <source>
        <dbReference type="Proteomes" id="UP000654075"/>
    </source>
</evidence>
<reference evidence="2" key="1">
    <citation type="submission" date="2021-02" db="EMBL/GenBank/DDBJ databases">
        <authorList>
            <person name="Dougan E. K."/>
            <person name="Rhodes N."/>
            <person name="Thang M."/>
            <person name="Chan C."/>
        </authorList>
    </citation>
    <scope>NUCLEOTIDE SEQUENCE</scope>
</reference>
<protein>
    <submittedName>
        <fullName evidence="2">Uncharacterized protein</fullName>
    </submittedName>
</protein>
<evidence type="ECO:0000313" key="2">
    <source>
        <dbReference type="EMBL" id="CAE8615166.1"/>
    </source>
</evidence>